<feature type="region of interest" description="Disordered" evidence="1">
    <location>
        <begin position="1"/>
        <end position="31"/>
    </location>
</feature>
<dbReference type="EMBL" id="JBFALK010000016">
    <property type="protein sequence ID" value="MEV0972434.1"/>
    <property type="molecule type" value="Genomic_DNA"/>
</dbReference>
<sequence>MERHIGKGVANRSTGAAGGRPLPDGTPVGRSQPIPGGSILSLLLFPHCDVHMVVGKKLKIKVKYRRDGEYDQPHRFDDVTDPTFDFYAPYAPIGHRFDNPPTISNGEITATTPGIYLFQCSASEYSIVGRLQVHSGFEDWWFGNDSITTALDPEFAHAQPTIYARFTPDDTGTDLVGDITGHGYVPLTSTGPAVEVAPEGRLRGTAETAQPVDLIGDFLNKQRRLPVRVVDYGKRREVLDRVEHSRVHDPAKAPNLLFLSEGFRAFNQPDFTHAAFIARGRLAKPRHAPFNRLLRGMNVYQAAPDSTQELLTCGYRVCYQSGKHLAKPVPFEILEKIDGKDDTRVPRYYQVLELVHRVGLPKWGESRDRAALVAEWASQHLDFDSDRVHKDVVEAWKAQQFSGPLQTRDTFFGLHLGQRLADQTPRLGKVSKPAPNASEDDIRKFVQRLYSFFNIRTSQTMHLDPRRHPPELYWPGADNPLTSVYRYIGGLAERDAPHRNVGEEWVPVEERLKPSRGLVVIVAYDDKQGGENIENGFACLTLYDSPRVHAFAGDPAPLAMRRLRPVDGIPFDKDKFSDVVAHELGHSFRLGDEYETSGQARVEWYEYDNLTTRDFIQHGQRPSKFDANKVKWFNLRRVRLASRVVAVTRSPGGGGILVEVPAEDRVLWENALTQTPTTKVCLSRPRSTGRQLPFTVDGPDVDPTLIEDLRGRVLDDFPILDLTGPVPPENKFLFGPGSVLFIPQTGRNGVPRYLIEDPVRAHLLVGGDPLNAVISAVPNDDPDTPVQINGFAPASPTSSTIGVYEGGGHSSVDVYRPAGTCKMRNQHLAGDEAEFCFVCKWLIVHRLNPALHSWLDTTYRSGRTP</sequence>
<accession>A0ABV3GLE9</accession>
<keyword evidence="3" id="KW-1185">Reference proteome</keyword>
<organism evidence="2 3">
    <name type="scientific">Microtetraspora glauca</name>
    <dbReference type="NCBI Taxonomy" id="1996"/>
    <lineage>
        <taxon>Bacteria</taxon>
        <taxon>Bacillati</taxon>
        <taxon>Actinomycetota</taxon>
        <taxon>Actinomycetes</taxon>
        <taxon>Streptosporangiales</taxon>
        <taxon>Streptosporangiaceae</taxon>
        <taxon>Microtetraspora</taxon>
    </lineage>
</organism>
<dbReference type="Gene3D" id="3.40.390.10">
    <property type="entry name" value="Collagenase (Catalytic Domain)"/>
    <property type="match status" value="2"/>
</dbReference>
<gene>
    <name evidence="2" type="ORF">AB0I59_27850</name>
</gene>
<proteinExistence type="predicted"/>
<evidence type="ECO:0000313" key="2">
    <source>
        <dbReference type="EMBL" id="MEV0972434.1"/>
    </source>
</evidence>
<dbReference type="InterPro" id="IPR024079">
    <property type="entry name" value="MetalloPept_cat_dom_sf"/>
</dbReference>
<protein>
    <submittedName>
        <fullName evidence="2">Uncharacterized protein</fullName>
    </submittedName>
</protein>
<comment type="caution">
    <text evidence="2">The sequence shown here is derived from an EMBL/GenBank/DDBJ whole genome shotgun (WGS) entry which is preliminary data.</text>
</comment>
<evidence type="ECO:0000256" key="1">
    <source>
        <dbReference type="SAM" id="MobiDB-lite"/>
    </source>
</evidence>
<dbReference type="Proteomes" id="UP001551675">
    <property type="component" value="Unassembled WGS sequence"/>
</dbReference>
<evidence type="ECO:0000313" key="3">
    <source>
        <dbReference type="Proteomes" id="UP001551675"/>
    </source>
</evidence>
<reference evidence="2 3" key="1">
    <citation type="submission" date="2024-06" db="EMBL/GenBank/DDBJ databases">
        <title>The Natural Products Discovery Center: Release of the First 8490 Sequenced Strains for Exploring Actinobacteria Biosynthetic Diversity.</title>
        <authorList>
            <person name="Kalkreuter E."/>
            <person name="Kautsar S.A."/>
            <person name="Yang D."/>
            <person name="Bader C.D."/>
            <person name="Teijaro C.N."/>
            <person name="Fluegel L."/>
            <person name="Davis C.M."/>
            <person name="Simpson J.R."/>
            <person name="Lauterbach L."/>
            <person name="Steele A.D."/>
            <person name="Gui C."/>
            <person name="Meng S."/>
            <person name="Li G."/>
            <person name="Viehrig K."/>
            <person name="Ye F."/>
            <person name="Su P."/>
            <person name="Kiefer A.F."/>
            <person name="Nichols A."/>
            <person name="Cepeda A.J."/>
            <person name="Yan W."/>
            <person name="Fan B."/>
            <person name="Jiang Y."/>
            <person name="Adhikari A."/>
            <person name="Zheng C.-J."/>
            <person name="Schuster L."/>
            <person name="Cowan T.M."/>
            <person name="Smanski M.J."/>
            <person name="Chevrette M.G."/>
            <person name="De Carvalho L.P.S."/>
            <person name="Shen B."/>
        </authorList>
    </citation>
    <scope>NUCLEOTIDE SEQUENCE [LARGE SCALE GENOMIC DNA]</scope>
    <source>
        <strain evidence="2 3">NPDC050100</strain>
    </source>
</reference>
<name>A0ABV3GLE9_MICGL</name>
<dbReference type="RefSeq" id="WP_358137547.1">
    <property type="nucleotide sequence ID" value="NZ_JBFALK010000016.1"/>
</dbReference>